<dbReference type="Gene3D" id="1.10.260.40">
    <property type="entry name" value="lambda repressor-like DNA-binding domains"/>
    <property type="match status" value="1"/>
</dbReference>
<sequence>MKIDLVLISSRLAEARRLQSVELVEAAAQTGIATERLASIEAGAQVPSGDELLILANYYARDFRDFVDPNRPEPFKQTDILYRRFGPAFTGSDRRSIQEFLFLCEIEASLEKELGRTPIPFSFTPTGTFFKQQGEQAAHALRQRLGYTSKKIQLDIYSDFRSIGLHVFRRRLANSEISGLYIEHPIAGHCILVNYEEDIYRQRFSVSHEAAHAIFDSAEAASVSYQSSSSNYDRKDRKEIRANRFASCYLMPPELLPSIKIWDTGLAQHWAKNFKVSTEALSYALLEARLVDQDAAKLIRSVRVPMAEKIDPEAPDYLNATQMRRRQQLLERGLSDYYVGLCFEAHNRGLISAGRLGEALLSDHKETREISVLYGRSIVHEL</sequence>
<feature type="domain" description="HTH cro/C1-type" evidence="2">
    <location>
        <begin position="12"/>
        <end position="66"/>
    </location>
</feature>
<name>A0A0N0XKJ0_9NEIS</name>
<dbReference type="InterPro" id="IPR052345">
    <property type="entry name" value="Rad_response_metalloprotease"/>
</dbReference>
<organism evidence="3 4">
    <name type="scientific">Amantichitinum ursilacus</name>
    <dbReference type="NCBI Taxonomy" id="857265"/>
    <lineage>
        <taxon>Bacteria</taxon>
        <taxon>Pseudomonadati</taxon>
        <taxon>Pseudomonadota</taxon>
        <taxon>Betaproteobacteria</taxon>
        <taxon>Neisseriales</taxon>
        <taxon>Chitinibacteraceae</taxon>
        <taxon>Amantichitinum</taxon>
    </lineage>
</organism>
<dbReference type="AlphaFoldDB" id="A0A0N0XKJ0"/>
<dbReference type="PANTHER" id="PTHR43236:SF2">
    <property type="entry name" value="BLL0069 PROTEIN"/>
    <property type="match status" value="1"/>
</dbReference>
<protein>
    <recommendedName>
        <fullName evidence="2">HTH cro/C1-type domain-containing protein</fullName>
    </recommendedName>
</protein>
<evidence type="ECO:0000256" key="1">
    <source>
        <dbReference type="ARBA" id="ARBA00007227"/>
    </source>
</evidence>
<comment type="caution">
    <text evidence="3">The sequence shown here is derived from an EMBL/GenBank/DDBJ whole genome shotgun (WGS) entry which is preliminary data.</text>
</comment>
<dbReference type="InterPro" id="IPR010982">
    <property type="entry name" value="Lambda_DNA-bd_dom_sf"/>
</dbReference>
<evidence type="ECO:0000313" key="4">
    <source>
        <dbReference type="Proteomes" id="UP000037939"/>
    </source>
</evidence>
<dbReference type="GO" id="GO:0003677">
    <property type="term" value="F:DNA binding"/>
    <property type="evidence" value="ECO:0007669"/>
    <property type="project" value="InterPro"/>
</dbReference>
<comment type="similarity">
    <text evidence="1">Belongs to the short-chain fatty acyl-CoA assimilation regulator (ScfR) family.</text>
</comment>
<dbReference type="SMART" id="SM00530">
    <property type="entry name" value="HTH_XRE"/>
    <property type="match status" value="1"/>
</dbReference>
<dbReference type="Gene3D" id="1.10.10.2910">
    <property type="match status" value="1"/>
</dbReference>
<proteinExistence type="inferred from homology"/>
<dbReference type="RefSeq" id="WP_083458745.1">
    <property type="nucleotide sequence ID" value="NZ_LAQT01000002.1"/>
</dbReference>
<keyword evidence="4" id="KW-1185">Reference proteome</keyword>
<evidence type="ECO:0000313" key="3">
    <source>
        <dbReference type="EMBL" id="KPC54569.1"/>
    </source>
</evidence>
<dbReference type="SUPFAM" id="SSF47413">
    <property type="entry name" value="lambda repressor-like DNA-binding domains"/>
    <property type="match status" value="1"/>
</dbReference>
<dbReference type="Proteomes" id="UP000037939">
    <property type="component" value="Unassembled WGS sequence"/>
</dbReference>
<evidence type="ECO:0000259" key="2">
    <source>
        <dbReference type="PROSITE" id="PS50943"/>
    </source>
</evidence>
<gene>
    <name evidence="3" type="ORF">WG78_03320</name>
</gene>
<dbReference type="OrthoDB" id="9794834at2"/>
<accession>A0A0N0XKJ0</accession>
<dbReference type="PROSITE" id="PS50943">
    <property type="entry name" value="HTH_CROC1"/>
    <property type="match status" value="1"/>
</dbReference>
<dbReference type="PANTHER" id="PTHR43236">
    <property type="entry name" value="ANTITOXIN HIGA1"/>
    <property type="match status" value="1"/>
</dbReference>
<dbReference type="CDD" id="cd00093">
    <property type="entry name" value="HTH_XRE"/>
    <property type="match status" value="1"/>
</dbReference>
<dbReference type="Pfam" id="PF06114">
    <property type="entry name" value="Peptidase_M78"/>
    <property type="match status" value="1"/>
</dbReference>
<reference evidence="3 4" key="1">
    <citation type="submission" date="2015-07" db="EMBL/GenBank/DDBJ databases">
        <title>Draft genome sequence of the Amantichitinum ursilacus IGB-41, a new chitin-degrading bacterium.</title>
        <authorList>
            <person name="Kirstahler P."/>
            <person name="Guenther M."/>
            <person name="Grumaz C."/>
            <person name="Rupp S."/>
            <person name="Zibek S."/>
            <person name="Sohn K."/>
        </authorList>
    </citation>
    <scope>NUCLEOTIDE SEQUENCE [LARGE SCALE GENOMIC DNA]</scope>
    <source>
        <strain evidence="3 4">IGB-41</strain>
    </source>
</reference>
<dbReference type="InterPro" id="IPR010359">
    <property type="entry name" value="IrrE_HExxH"/>
</dbReference>
<dbReference type="InterPro" id="IPR001387">
    <property type="entry name" value="Cro/C1-type_HTH"/>
</dbReference>
<dbReference type="EMBL" id="LAQT01000002">
    <property type="protein sequence ID" value="KPC54569.1"/>
    <property type="molecule type" value="Genomic_DNA"/>
</dbReference>